<reference evidence="1" key="1">
    <citation type="submission" date="2017-08" db="EMBL/GenBank/DDBJ databases">
        <title>Complete Genome Sequence of Francisella noatunensis subsp. orientalis strain FNO190.</title>
        <authorList>
            <person name="Pereira F.L."/>
            <person name="Goncalves L.A."/>
            <person name="Guilherme T.C."/>
            <person name="Soares S.C."/>
            <person name="Dorella F.A."/>
            <person name="Carvalho A.F."/>
            <person name="Leibowitz M.P."/>
            <person name="Leal C.A.G."/>
            <person name="Azevedo V.A.C."/>
            <person name="Figueiredo H.C.P."/>
        </authorList>
    </citation>
    <scope>NUCLEOTIDE SEQUENCE</scope>
    <source>
        <strain evidence="1">FNO190</strain>
    </source>
</reference>
<protein>
    <submittedName>
        <fullName evidence="1">Uncharacterized protein</fullName>
    </submittedName>
</protein>
<gene>
    <name evidence="1" type="ORF">FNO190_0353</name>
</gene>
<dbReference type="Proteomes" id="UP000035930">
    <property type="component" value="Chromosome"/>
</dbReference>
<name>A0ABN4GXZ8_9GAMM</name>
<organism evidence="1 2">
    <name type="scientific">Francisella orientalis</name>
    <dbReference type="NCBI Taxonomy" id="299583"/>
    <lineage>
        <taxon>Bacteria</taxon>
        <taxon>Pseudomonadati</taxon>
        <taxon>Pseudomonadota</taxon>
        <taxon>Gammaproteobacteria</taxon>
        <taxon>Thiotrichales</taxon>
        <taxon>Francisellaceae</taxon>
        <taxon>Francisella</taxon>
    </lineage>
</organism>
<dbReference type="EMBL" id="CP011923">
    <property type="protein sequence ID" value="AKN88196.1"/>
    <property type="molecule type" value="Genomic_DNA"/>
</dbReference>
<evidence type="ECO:0000313" key="1">
    <source>
        <dbReference type="EMBL" id="AKN88196.1"/>
    </source>
</evidence>
<keyword evidence="2" id="KW-1185">Reference proteome</keyword>
<accession>A0ABN4GXZ8</accession>
<evidence type="ECO:0000313" key="2">
    <source>
        <dbReference type="Proteomes" id="UP000035930"/>
    </source>
</evidence>
<proteinExistence type="predicted"/>
<sequence>MEERKADCLRVKALSINDFPRVASQLGAPRRILAGYGSTIVRSTSQAHQPIRSKFGIARFCGHKTYLPWVDTRTDCCVAKISTKGADIREP</sequence>